<dbReference type="Proteomes" id="UP001597318">
    <property type="component" value="Unassembled WGS sequence"/>
</dbReference>
<dbReference type="RefSeq" id="WP_247339440.1">
    <property type="nucleotide sequence ID" value="NZ_CP095550.1"/>
</dbReference>
<comment type="caution">
    <text evidence="2">The sequence shown here is derived from an EMBL/GenBank/DDBJ whole genome shotgun (WGS) entry which is preliminary data.</text>
</comment>
<organism evidence="2 3">
    <name type="scientific">Metabacillus endolithicus</name>
    <dbReference type="NCBI Taxonomy" id="1535204"/>
    <lineage>
        <taxon>Bacteria</taxon>
        <taxon>Bacillati</taxon>
        <taxon>Bacillota</taxon>
        <taxon>Bacilli</taxon>
        <taxon>Bacillales</taxon>
        <taxon>Bacillaceae</taxon>
        <taxon>Metabacillus</taxon>
    </lineage>
</organism>
<evidence type="ECO:0000313" key="2">
    <source>
        <dbReference type="EMBL" id="MFD2216676.1"/>
    </source>
</evidence>
<feature type="region of interest" description="Disordered" evidence="1">
    <location>
        <begin position="1"/>
        <end position="45"/>
    </location>
</feature>
<feature type="compositionally biased region" description="Basic residues" evidence="1">
    <location>
        <begin position="22"/>
        <end position="31"/>
    </location>
</feature>
<proteinExistence type="predicted"/>
<feature type="compositionally biased region" description="Polar residues" evidence="1">
    <location>
        <begin position="1"/>
        <end position="16"/>
    </location>
</feature>
<sequence>MTDWNEQAAPNNNTPANILRSRNLKLTKQNKYRASSSKSTANNEK</sequence>
<evidence type="ECO:0000256" key="1">
    <source>
        <dbReference type="SAM" id="MobiDB-lite"/>
    </source>
</evidence>
<feature type="compositionally biased region" description="Polar residues" evidence="1">
    <location>
        <begin position="32"/>
        <end position="45"/>
    </location>
</feature>
<keyword evidence="3" id="KW-1185">Reference proteome</keyword>
<accession>A0ABW5C4D2</accession>
<dbReference type="EMBL" id="JBHUIK010000008">
    <property type="protein sequence ID" value="MFD2216676.1"/>
    <property type="molecule type" value="Genomic_DNA"/>
</dbReference>
<gene>
    <name evidence="2" type="ORF">ACFSKK_23655</name>
</gene>
<name>A0ABW5C4D2_9BACI</name>
<protein>
    <submittedName>
        <fullName evidence="2">Uncharacterized protein</fullName>
    </submittedName>
</protein>
<reference evidence="3" key="1">
    <citation type="journal article" date="2019" name="Int. J. Syst. Evol. Microbiol.">
        <title>The Global Catalogue of Microorganisms (GCM) 10K type strain sequencing project: providing services to taxonomists for standard genome sequencing and annotation.</title>
        <authorList>
            <consortium name="The Broad Institute Genomics Platform"/>
            <consortium name="The Broad Institute Genome Sequencing Center for Infectious Disease"/>
            <person name="Wu L."/>
            <person name="Ma J."/>
        </authorList>
    </citation>
    <scope>NUCLEOTIDE SEQUENCE [LARGE SCALE GENOMIC DNA]</scope>
    <source>
        <strain evidence="3">CGMCC 1.15474</strain>
    </source>
</reference>
<evidence type="ECO:0000313" key="3">
    <source>
        <dbReference type="Proteomes" id="UP001597318"/>
    </source>
</evidence>